<protein>
    <recommendedName>
        <fullName evidence="2">Beta-hydroxydecanoyl thioester dehydrase</fullName>
    </recommendedName>
</protein>
<organism evidence="1">
    <name type="scientific">marine metagenome</name>
    <dbReference type="NCBI Taxonomy" id="408172"/>
    <lineage>
        <taxon>unclassified sequences</taxon>
        <taxon>metagenomes</taxon>
        <taxon>ecological metagenomes</taxon>
    </lineage>
</organism>
<feature type="non-terminal residue" evidence="1">
    <location>
        <position position="1"/>
    </location>
</feature>
<feature type="non-terminal residue" evidence="1">
    <location>
        <position position="36"/>
    </location>
</feature>
<gene>
    <name evidence="1" type="ORF">METZ01_LOCUS398506</name>
</gene>
<dbReference type="Gene3D" id="3.10.129.10">
    <property type="entry name" value="Hotdog Thioesterase"/>
    <property type="match status" value="1"/>
</dbReference>
<accession>A0A382VGI6</accession>
<proteinExistence type="predicted"/>
<name>A0A382VGI6_9ZZZZ</name>
<reference evidence="1" key="1">
    <citation type="submission" date="2018-05" db="EMBL/GenBank/DDBJ databases">
        <authorList>
            <person name="Lanie J.A."/>
            <person name="Ng W.-L."/>
            <person name="Kazmierczak K.M."/>
            <person name="Andrzejewski T.M."/>
            <person name="Davidsen T.M."/>
            <person name="Wayne K.J."/>
            <person name="Tettelin H."/>
            <person name="Glass J.I."/>
            <person name="Rusch D."/>
            <person name="Podicherti R."/>
            <person name="Tsui H.-C.T."/>
            <person name="Winkler M.E."/>
        </authorList>
    </citation>
    <scope>NUCLEOTIDE SEQUENCE</scope>
</reference>
<dbReference type="AlphaFoldDB" id="A0A382VGI6"/>
<sequence>VQKNNYSYKELIECAKGKLFGEGNAKLPLPPMLMMD</sequence>
<evidence type="ECO:0000313" key="1">
    <source>
        <dbReference type="EMBL" id="SVD45652.1"/>
    </source>
</evidence>
<dbReference type="EMBL" id="UINC01151819">
    <property type="protein sequence ID" value="SVD45652.1"/>
    <property type="molecule type" value="Genomic_DNA"/>
</dbReference>
<evidence type="ECO:0008006" key="2">
    <source>
        <dbReference type="Google" id="ProtNLM"/>
    </source>
</evidence>